<dbReference type="InterPro" id="IPR011495">
    <property type="entry name" value="Sig_transdc_His_kin_sub2_dim/P"/>
</dbReference>
<reference evidence="17" key="1">
    <citation type="submission" date="2023-07" db="EMBL/GenBank/DDBJ databases">
        <authorList>
            <person name="Pelsma A.J. K."/>
        </authorList>
    </citation>
    <scope>NUCLEOTIDE SEQUENCE</scope>
</reference>
<dbReference type="Pfam" id="PF07568">
    <property type="entry name" value="HisKA_2"/>
    <property type="match status" value="1"/>
</dbReference>
<dbReference type="GO" id="GO:0004673">
    <property type="term" value="F:protein histidine kinase activity"/>
    <property type="evidence" value="ECO:0007669"/>
    <property type="project" value="UniProtKB-EC"/>
</dbReference>
<keyword evidence="10 13" id="KW-1133">Transmembrane helix</keyword>
<gene>
    <name evidence="17" type="ORF">AMST5_00437</name>
</gene>
<keyword evidence="7" id="KW-0547">Nucleotide-binding</keyword>
<accession>A0AA48LX46</accession>
<evidence type="ECO:0000256" key="11">
    <source>
        <dbReference type="ARBA" id="ARBA00023012"/>
    </source>
</evidence>
<evidence type="ECO:0000256" key="2">
    <source>
        <dbReference type="ARBA" id="ARBA00004141"/>
    </source>
</evidence>
<evidence type="ECO:0000256" key="13">
    <source>
        <dbReference type="SAM" id="Phobius"/>
    </source>
</evidence>
<evidence type="ECO:0000256" key="5">
    <source>
        <dbReference type="ARBA" id="ARBA00022679"/>
    </source>
</evidence>
<evidence type="ECO:0000259" key="15">
    <source>
        <dbReference type="Pfam" id="PF07568"/>
    </source>
</evidence>
<dbReference type="Pfam" id="PF02518">
    <property type="entry name" value="HATPase_c"/>
    <property type="match status" value="1"/>
</dbReference>
<sequence length="384" mass="41685">MIYLFLRLHHIGCALSKRARNRIGYLLDLGRSVAEKLERTEAATVYRQLVQLLNRLRMPWVHKLNELPIRRPGPWPWLVALSLYGAALAVRLMFAPLLEGMKFLTFYPAVAAATLLCGWPQGLVVLVLSTVTAWYLFFTPFRSFDVPDASTAGALVGFLIVGGFNVLIVAALREAVRRADTAMAAQETLFRELQHRVANNLQLVVALLRNAQRNLRNPVAAAETLSEAEERIMAMSQLHRRLHDGTAYGSGLEPLLKEVLANAFGNLPVSVRVQVNGASDLSIDQMTAITLLTNEAALNAAKHVFSKGLGTRFDVSLSKDTAGRLNLLINDDGPGMAPQAVDANVKSLGMGLMEAFATQLGGSLKIAGSEGTSLSVAFETGRAA</sequence>
<evidence type="ECO:0000256" key="7">
    <source>
        <dbReference type="ARBA" id="ARBA00022741"/>
    </source>
</evidence>
<dbReference type="EC" id="2.7.13.3" evidence="3"/>
<dbReference type="PANTHER" id="PTHR41523">
    <property type="entry name" value="TWO-COMPONENT SYSTEM SENSOR PROTEIN"/>
    <property type="match status" value="1"/>
</dbReference>
<dbReference type="Gene3D" id="3.30.565.10">
    <property type="entry name" value="Histidine kinase-like ATPase, C-terminal domain"/>
    <property type="match status" value="1"/>
</dbReference>
<dbReference type="InterPro" id="IPR003594">
    <property type="entry name" value="HATPase_dom"/>
</dbReference>
<evidence type="ECO:0000256" key="4">
    <source>
        <dbReference type="ARBA" id="ARBA00022553"/>
    </source>
</evidence>
<dbReference type="InterPro" id="IPR025201">
    <property type="entry name" value="KdpD_TM"/>
</dbReference>
<dbReference type="GO" id="GO:0016020">
    <property type="term" value="C:membrane"/>
    <property type="evidence" value="ECO:0007669"/>
    <property type="project" value="UniProtKB-SubCell"/>
</dbReference>
<evidence type="ECO:0000256" key="3">
    <source>
        <dbReference type="ARBA" id="ARBA00012438"/>
    </source>
</evidence>
<dbReference type="AlphaFoldDB" id="A0AA48LX46"/>
<comment type="subcellular location">
    <subcellularLocation>
        <location evidence="2">Membrane</location>
        <topology evidence="2">Multi-pass membrane protein</topology>
    </subcellularLocation>
</comment>
<dbReference type="InterPro" id="IPR036890">
    <property type="entry name" value="HATPase_C_sf"/>
</dbReference>
<keyword evidence="9" id="KW-0067">ATP-binding</keyword>
<keyword evidence="11" id="KW-0902">Two-component regulatory system</keyword>
<protein>
    <recommendedName>
        <fullName evidence="3">histidine kinase</fullName>
        <ecNumber evidence="3">2.7.13.3</ecNumber>
    </recommendedName>
</protein>
<evidence type="ECO:0000256" key="10">
    <source>
        <dbReference type="ARBA" id="ARBA00022989"/>
    </source>
</evidence>
<name>A0AA48LX46_9ZZZZ</name>
<feature type="transmembrane region" description="Helical" evidence="13">
    <location>
        <begin position="106"/>
        <end position="137"/>
    </location>
</feature>
<organism evidence="17">
    <name type="scientific">freshwater sediment metagenome</name>
    <dbReference type="NCBI Taxonomy" id="556182"/>
    <lineage>
        <taxon>unclassified sequences</taxon>
        <taxon>metagenomes</taxon>
        <taxon>ecological metagenomes</taxon>
    </lineage>
</organism>
<feature type="transmembrane region" description="Helical" evidence="13">
    <location>
        <begin position="75"/>
        <end position="94"/>
    </location>
</feature>
<evidence type="ECO:0000259" key="14">
    <source>
        <dbReference type="Pfam" id="PF02518"/>
    </source>
</evidence>
<dbReference type="Pfam" id="PF13493">
    <property type="entry name" value="DUF4118"/>
    <property type="match status" value="1"/>
</dbReference>
<comment type="catalytic activity">
    <reaction evidence="1">
        <text>ATP + protein L-histidine = ADP + protein N-phospho-L-histidine.</text>
        <dbReference type="EC" id="2.7.13.3"/>
    </reaction>
</comment>
<keyword evidence="12 13" id="KW-0472">Membrane</keyword>
<dbReference type="GO" id="GO:0005524">
    <property type="term" value="F:ATP binding"/>
    <property type="evidence" value="ECO:0007669"/>
    <property type="project" value="UniProtKB-KW"/>
</dbReference>
<dbReference type="InterPro" id="IPR038318">
    <property type="entry name" value="KdpD_sf"/>
</dbReference>
<feature type="domain" description="Signal transduction histidine kinase subgroup 2 dimerisation and phosphoacceptor" evidence="15">
    <location>
        <begin position="192"/>
        <end position="248"/>
    </location>
</feature>
<dbReference type="PANTHER" id="PTHR41523:SF8">
    <property type="entry name" value="ETHYLENE RESPONSE SENSOR PROTEIN"/>
    <property type="match status" value="1"/>
</dbReference>
<dbReference type="SUPFAM" id="SSF55874">
    <property type="entry name" value="ATPase domain of HSP90 chaperone/DNA topoisomerase II/histidine kinase"/>
    <property type="match status" value="1"/>
</dbReference>
<evidence type="ECO:0000256" key="6">
    <source>
        <dbReference type="ARBA" id="ARBA00022692"/>
    </source>
</evidence>
<proteinExistence type="predicted"/>
<evidence type="ECO:0000256" key="8">
    <source>
        <dbReference type="ARBA" id="ARBA00022777"/>
    </source>
</evidence>
<keyword evidence="4" id="KW-0597">Phosphoprotein</keyword>
<feature type="transmembrane region" description="Helical" evidence="13">
    <location>
        <begin position="149"/>
        <end position="172"/>
    </location>
</feature>
<keyword evidence="6 13" id="KW-0812">Transmembrane</keyword>
<keyword evidence="5" id="KW-0808">Transferase</keyword>
<dbReference type="GO" id="GO:0000160">
    <property type="term" value="P:phosphorelay signal transduction system"/>
    <property type="evidence" value="ECO:0007669"/>
    <property type="project" value="UniProtKB-KW"/>
</dbReference>
<feature type="domain" description="Sensor protein KdpD transmembrane" evidence="16">
    <location>
        <begin position="77"/>
        <end position="180"/>
    </location>
</feature>
<evidence type="ECO:0000256" key="1">
    <source>
        <dbReference type="ARBA" id="ARBA00000085"/>
    </source>
</evidence>
<dbReference type="Gene3D" id="1.20.120.620">
    <property type="entry name" value="Backbone structure of the membrane domain of e. Coli histidine kinase receptor kdpd"/>
    <property type="match status" value="1"/>
</dbReference>
<evidence type="ECO:0000313" key="17">
    <source>
        <dbReference type="EMBL" id="CAJ0851561.1"/>
    </source>
</evidence>
<evidence type="ECO:0000256" key="12">
    <source>
        <dbReference type="ARBA" id="ARBA00023136"/>
    </source>
</evidence>
<evidence type="ECO:0000256" key="9">
    <source>
        <dbReference type="ARBA" id="ARBA00022840"/>
    </source>
</evidence>
<dbReference type="EMBL" id="OY288114">
    <property type="protein sequence ID" value="CAJ0851561.1"/>
    <property type="molecule type" value="Genomic_DNA"/>
</dbReference>
<feature type="domain" description="Histidine kinase/HSP90-like ATPase" evidence="14">
    <location>
        <begin position="289"/>
        <end position="377"/>
    </location>
</feature>
<evidence type="ECO:0000259" key="16">
    <source>
        <dbReference type="Pfam" id="PF13493"/>
    </source>
</evidence>
<keyword evidence="8" id="KW-0418">Kinase</keyword>